<keyword evidence="3" id="KW-1185">Reference proteome</keyword>
<evidence type="ECO:0000313" key="3">
    <source>
        <dbReference type="Proteomes" id="UP000067738"/>
    </source>
</evidence>
<keyword evidence="1" id="KW-0472">Membrane</keyword>
<proteinExistence type="predicted"/>
<gene>
    <name evidence="2" type="ORF">sm9_2266</name>
</gene>
<feature type="transmembrane region" description="Helical" evidence="1">
    <location>
        <begin position="6"/>
        <end position="23"/>
    </location>
</feature>
<feature type="transmembrane region" description="Helical" evidence="1">
    <location>
        <begin position="65"/>
        <end position="83"/>
    </location>
</feature>
<dbReference type="PATRIC" id="fig|230361.4.peg.2339"/>
<protein>
    <submittedName>
        <fullName evidence="2">Uncharacterized protein</fullName>
    </submittedName>
</protein>
<feature type="transmembrane region" description="Helical" evidence="1">
    <location>
        <begin position="35"/>
        <end position="59"/>
    </location>
</feature>
<sequence>MFLDQYLPFVGLIIFGNIENLVLSSQGVVAGVNPLKLGIFSIIVVICWLAIGTFGTQIALPYVDFIDFFGGFIIFVLGAQAMIESIRGE</sequence>
<organism evidence="2 3">
    <name type="scientific">Methanobrevibacter millerae</name>
    <dbReference type="NCBI Taxonomy" id="230361"/>
    <lineage>
        <taxon>Archaea</taxon>
        <taxon>Methanobacteriati</taxon>
        <taxon>Methanobacteriota</taxon>
        <taxon>Methanomada group</taxon>
        <taxon>Methanobacteria</taxon>
        <taxon>Methanobacteriales</taxon>
        <taxon>Methanobacteriaceae</taxon>
        <taxon>Methanobrevibacter</taxon>
    </lineage>
</organism>
<dbReference type="AlphaFoldDB" id="A0A0U3DPW6"/>
<evidence type="ECO:0000256" key="1">
    <source>
        <dbReference type="SAM" id="Phobius"/>
    </source>
</evidence>
<name>A0A0U3DPW6_9EURY</name>
<dbReference type="Proteomes" id="UP000067738">
    <property type="component" value="Chromosome"/>
</dbReference>
<keyword evidence="1" id="KW-0812">Transmembrane</keyword>
<accession>A0A0U3DPW6</accession>
<dbReference type="OrthoDB" id="76805at2157"/>
<dbReference type="GeneID" id="26737224"/>
<dbReference type="EMBL" id="CP011266">
    <property type="protein sequence ID" value="ALT70022.1"/>
    <property type="molecule type" value="Genomic_DNA"/>
</dbReference>
<keyword evidence="1" id="KW-1133">Transmembrane helix</keyword>
<dbReference type="RefSeq" id="WP_058740221.1">
    <property type="nucleotide sequence ID" value="NZ_CP011266.1"/>
</dbReference>
<dbReference type="KEGG" id="mmil:sm9_2266"/>
<reference evidence="2 3" key="1">
    <citation type="submission" date="2015-04" db="EMBL/GenBank/DDBJ databases">
        <title>The complete genome sequence of the rumen methanogen Methanobrevibacter millerae SM9.</title>
        <authorList>
            <person name="Leahy S.C."/>
            <person name="Kelly W.J."/>
            <person name="Pacheco D.M."/>
            <person name="Li D."/>
            <person name="Altermann E."/>
            <person name="Attwood G.T."/>
        </authorList>
    </citation>
    <scope>NUCLEOTIDE SEQUENCE [LARGE SCALE GENOMIC DNA]</scope>
    <source>
        <strain evidence="2 3">SM9</strain>
    </source>
</reference>
<evidence type="ECO:0000313" key="2">
    <source>
        <dbReference type="EMBL" id="ALT70022.1"/>
    </source>
</evidence>